<dbReference type="InterPro" id="IPR006222">
    <property type="entry name" value="GCVT_N"/>
</dbReference>
<feature type="domain" description="Aminomethyltransferase C-terminal" evidence="5">
    <location>
        <begin position="910"/>
        <end position="994"/>
    </location>
</feature>
<dbReference type="EMBL" id="CP038852">
    <property type="protein sequence ID" value="QIZ20314.1"/>
    <property type="molecule type" value="Genomic_DNA"/>
</dbReference>
<dbReference type="GO" id="GO:0008115">
    <property type="term" value="F:sarcosine oxidase activity"/>
    <property type="evidence" value="ECO:0007669"/>
    <property type="project" value="InterPro"/>
</dbReference>
<dbReference type="GO" id="GO:0046653">
    <property type="term" value="P:tetrahydrofolate metabolic process"/>
    <property type="evidence" value="ECO:0007669"/>
    <property type="project" value="InterPro"/>
</dbReference>
<accession>A0A6H1Q0G1</accession>
<dbReference type="PRINTS" id="PR00368">
    <property type="entry name" value="FADPNR"/>
</dbReference>
<sequence>MQKKLRVTTSKYIDETSRVSFKFNGKTYFGYKGDTLASALLANDVHLVGRSFKYHRPRGIMTSGSEEPNAIVQVNNNTALTEPNVRATELEIYHGLEATSQNCWPSVDFDIGGINNFLSPLLPAGFYYKTFMWPANFWEKYEYVIRHSAGLGKSPTEPDPDIYDHKYIHCDVLVVGAGISGIMAAKTAAKNNLKTLLLDEKNEIGGSTIFQSSEHVKVNNQNSSAWLENEINELKNIENLEIKTRTSVAAYHGYNYLLARENLTDHLPKNEKNKQIRQRLLKIRAKKVIVATGSLERPLVFNNNDRPGVMLSSAVKRYADYYGVATGQKNIFFTNNDTAYESAISLQKKGIKVEAIIDIREKTNTIFTQEAKDLGIKIYRSHTVVNTEGYKRINKITIMELSKDGQSFASSEKIELDCDCLAIAGGWTPAVHLFTQSGGKLKFREKDQVFIPDKYPSDQISIGSSNGDFELNDIIKNSIKSLKKFLDIKETEFDNLEIICPKDNELRNIWLLPSDKLLGKTKPFVDYQNDATAKDIKLALREGFRSIEHVKRYTTTGMGTDQGKLGNMHALGIIAETAGVKMGELGTTTFRPPYTPLTFGTIVGRNVGEYFDTFRRTPMNDWHIENKAEFENVGQWKRAWYYPKNNENMHEAVQRESKAARNSAGILDASTLGKIDIQGTDASEFLNRIYTNAWSKLAIGKCRYGLMLNEDGMVYDDGVTTRLDENHYIMTTTTGGAANVLGKLEDYLQTEWPDLDVYLSSVTDHYATASICGPNSKKILNRLIPDLDLSDESFPHMSFKNAKIDNIKCRIMRISFTGEHSYEINIQANYGEDLWEKCMEAGEEFNITPYGTETMHLLRAEKGFIIVGQDTDGTMTPIDLQMDWIVSKKKYDFIGKRSLYRSDTMKEDRKQLVGLVTDNPTEVLEEGAQIIANTSLKPVEMLGHVTSSYYSPNLNKSIALAVVKGGKNMLGQKLFIPMEDKNIDVTIVDPVFFDKENVRLNA</sequence>
<dbReference type="PANTHER" id="PTHR43757">
    <property type="entry name" value="AMINOMETHYLTRANSFERASE"/>
    <property type="match status" value="1"/>
</dbReference>
<evidence type="ECO:0000256" key="1">
    <source>
        <dbReference type="ARBA" id="ARBA00008609"/>
    </source>
</evidence>
<dbReference type="InterPro" id="IPR006277">
    <property type="entry name" value="Sarcosine_oxidase_asu"/>
</dbReference>
<evidence type="ECO:0000259" key="4">
    <source>
        <dbReference type="Pfam" id="PF07992"/>
    </source>
</evidence>
<dbReference type="Proteomes" id="UP000501094">
    <property type="component" value="Chromosome"/>
</dbReference>
<dbReference type="InterPro" id="IPR028896">
    <property type="entry name" value="GcvT/YgfZ/DmdA"/>
</dbReference>
<dbReference type="NCBIfam" id="TIGR01372">
    <property type="entry name" value="soxA"/>
    <property type="match status" value="1"/>
</dbReference>
<evidence type="ECO:0000259" key="6">
    <source>
        <dbReference type="Pfam" id="PF17806"/>
    </source>
</evidence>
<dbReference type="PANTHER" id="PTHR43757:SF2">
    <property type="entry name" value="AMINOMETHYLTRANSFERASE, MITOCHONDRIAL"/>
    <property type="match status" value="1"/>
</dbReference>
<evidence type="ECO:0000256" key="2">
    <source>
        <dbReference type="ARBA" id="ARBA00023002"/>
    </source>
</evidence>
<dbReference type="Pfam" id="PF08669">
    <property type="entry name" value="GCV_T_C"/>
    <property type="match status" value="1"/>
</dbReference>
<dbReference type="Pfam" id="PF07992">
    <property type="entry name" value="Pyr_redox_2"/>
    <property type="match status" value="1"/>
</dbReference>
<organism evidence="7 8">
    <name type="scientific">Candidatus Pelagibacter giovannonii</name>
    <dbReference type="NCBI Taxonomy" id="2563896"/>
    <lineage>
        <taxon>Bacteria</taxon>
        <taxon>Pseudomonadati</taxon>
        <taxon>Pseudomonadota</taxon>
        <taxon>Alphaproteobacteria</taxon>
        <taxon>Candidatus Pelagibacterales</taxon>
        <taxon>Candidatus Pelagibacteraceae</taxon>
        <taxon>Candidatus Pelagibacter</taxon>
    </lineage>
</organism>
<dbReference type="Gene3D" id="3.30.1360.120">
    <property type="entry name" value="Probable tRNA modification gtpase trme, domain 1"/>
    <property type="match status" value="1"/>
</dbReference>
<evidence type="ECO:0000259" key="3">
    <source>
        <dbReference type="Pfam" id="PF01571"/>
    </source>
</evidence>
<proteinExistence type="inferred from homology"/>
<dbReference type="AlphaFoldDB" id="A0A6H1Q0G1"/>
<dbReference type="PIRSF" id="PIRSF037980">
    <property type="entry name" value="SoxA"/>
    <property type="match status" value="1"/>
</dbReference>
<dbReference type="Pfam" id="PF01571">
    <property type="entry name" value="GCV_T"/>
    <property type="match status" value="1"/>
</dbReference>
<evidence type="ECO:0000313" key="8">
    <source>
        <dbReference type="Proteomes" id="UP000501094"/>
    </source>
</evidence>
<keyword evidence="2" id="KW-0560">Oxidoreductase</keyword>
<dbReference type="InterPro" id="IPR023753">
    <property type="entry name" value="FAD/NAD-binding_dom"/>
</dbReference>
<evidence type="ECO:0000259" key="5">
    <source>
        <dbReference type="Pfam" id="PF08669"/>
    </source>
</evidence>
<evidence type="ECO:0000313" key="7">
    <source>
        <dbReference type="EMBL" id="QIZ20314.1"/>
    </source>
</evidence>
<dbReference type="InterPro" id="IPR013977">
    <property type="entry name" value="GcvT_C"/>
</dbReference>
<dbReference type="InterPro" id="IPR027266">
    <property type="entry name" value="TrmE/GcvT-like"/>
</dbReference>
<feature type="domain" description="SoxA A3" evidence="6">
    <location>
        <begin position="521"/>
        <end position="602"/>
    </location>
</feature>
<dbReference type="PRINTS" id="PR00411">
    <property type="entry name" value="PNDRDTASEI"/>
</dbReference>
<dbReference type="InterPro" id="IPR041117">
    <property type="entry name" value="SoxA_A3"/>
</dbReference>
<dbReference type="SUPFAM" id="SSF101790">
    <property type="entry name" value="Aminomethyltransferase beta-barrel domain"/>
    <property type="match status" value="1"/>
</dbReference>
<name>A0A6H1Q0G1_9PROT</name>
<reference evidence="7 8" key="1">
    <citation type="journal article" date="2020" name="Nat. Microbiol.">
        <title>Lysogenic host-virus interactions in SAR11 marine bacteria.</title>
        <authorList>
            <person name="Morris R.M."/>
            <person name="Cain K.R."/>
            <person name="Hvorecny K.L."/>
            <person name="Kollman J.M."/>
        </authorList>
    </citation>
    <scope>NUCLEOTIDE SEQUENCE [LARGE SCALE GENOMIC DNA]</scope>
    <source>
        <strain evidence="7 8">NP1</strain>
    </source>
</reference>
<keyword evidence="8" id="KW-1185">Reference proteome</keyword>
<feature type="domain" description="FAD/NAD(P)-binding" evidence="4">
    <location>
        <begin position="171"/>
        <end position="441"/>
    </location>
</feature>
<dbReference type="InterPro" id="IPR042204">
    <property type="entry name" value="2Fe-2S-bd_N"/>
</dbReference>
<dbReference type="InterPro" id="IPR029043">
    <property type="entry name" value="GcvT/YgfZ_C"/>
</dbReference>
<gene>
    <name evidence="7" type="ORF">E5R92_00710</name>
</gene>
<dbReference type="Pfam" id="PF17806">
    <property type="entry name" value="SO_alpha_A3"/>
    <property type="match status" value="1"/>
</dbReference>
<feature type="domain" description="GCVT N-terminal" evidence="3">
    <location>
        <begin position="619"/>
        <end position="890"/>
    </location>
</feature>
<comment type="similarity">
    <text evidence="1">Belongs to the GcvT family.</text>
</comment>
<protein>
    <submittedName>
        <fullName evidence="7">Sarcosine oxidase subunit alpha family protein</fullName>
    </submittedName>
</protein>
<dbReference type="Gene3D" id="3.50.50.60">
    <property type="entry name" value="FAD/NAD(P)-binding domain"/>
    <property type="match status" value="1"/>
</dbReference>
<dbReference type="RefSeq" id="WP_168606211.1">
    <property type="nucleotide sequence ID" value="NZ_CP038852.1"/>
</dbReference>
<dbReference type="SUPFAM" id="SSF103025">
    <property type="entry name" value="Folate-binding domain"/>
    <property type="match status" value="1"/>
</dbReference>
<dbReference type="Gene3D" id="1.10.10.1100">
    <property type="entry name" value="BFD-like [2Fe-2S]-binding domain"/>
    <property type="match status" value="1"/>
</dbReference>
<dbReference type="Pfam" id="PF13510">
    <property type="entry name" value="Fer2_4"/>
    <property type="match status" value="1"/>
</dbReference>
<dbReference type="InterPro" id="IPR041854">
    <property type="entry name" value="BFD-like_2Fe2S-bd_dom_sf"/>
</dbReference>
<dbReference type="SUPFAM" id="SSF51905">
    <property type="entry name" value="FAD/NAD(P)-binding domain"/>
    <property type="match status" value="1"/>
</dbReference>
<dbReference type="Gene3D" id="3.10.20.440">
    <property type="entry name" value="2Fe-2S iron-sulphur cluster binding domain, sarcosine oxidase, alpha subunit, N-terminal domain"/>
    <property type="match status" value="1"/>
</dbReference>
<dbReference type="KEGG" id="peg:E5R92_00710"/>
<dbReference type="InterPro" id="IPR036188">
    <property type="entry name" value="FAD/NAD-bd_sf"/>
</dbReference>